<dbReference type="EMBL" id="WHVB01000086">
    <property type="protein sequence ID" value="KAF8462677.1"/>
    <property type="molecule type" value="Genomic_DNA"/>
</dbReference>
<reference evidence="2" key="2">
    <citation type="journal article" date="2020" name="Nat. Commun.">
        <title>Large-scale genome sequencing of mycorrhizal fungi provides insights into the early evolution of symbiotic traits.</title>
        <authorList>
            <person name="Miyauchi S."/>
            <person name="Kiss E."/>
            <person name="Kuo A."/>
            <person name="Drula E."/>
            <person name="Kohler A."/>
            <person name="Sanchez-Garcia M."/>
            <person name="Morin E."/>
            <person name="Andreopoulos B."/>
            <person name="Barry K.W."/>
            <person name="Bonito G."/>
            <person name="Buee M."/>
            <person name="Carver A."/>
            <person name="Chen C."/>
            <person name="Cichocki N."/>
            <person name="Clum A."/>
            <person name="Culley D."/>
            <person name="Crous P.W."/>
            <person name="Fauchery L."/>
            <person name="Girlanda M."/>
            <person name="Hayes R.D."/>
            <person name="Keri Z."/>
            <person name="LaButti K."/>
            <person name="Lipzen A."/>
            <person name="Lombard V."/>
            <person name="Magnuson J."/>
            <person name="Maillard F."/>
            <person name="Murat C."/>
            <person name="Nolan M."/>
            <person name="Ohm R.A."/>
            <person name="Pangilinan J."/>
            <person name="Pereira M.F."/>
            <person name="Perotto S."/>
            <person name="Peter M."/>
            <person name="Pfister S."/>
            <person name="Riley R."/>
            <person name="Sitrit Y."/>
            <person name="Stielow J.B."/>
            <person name="Szollosi G."/>
            <person name="Zifcakova L."/>
            <person name="Stursova M."/>
            <person name="Spatafora J.W."/>
            <person name="Tedersoo L."/>
            <person name="Vaario L.M."/>
            <person name="Yamada A."/>
            <person name="Yan M."/>
            <person name="Wang P."/>
            <person name="Xu J."/>
            <person name="Bruns T."/>
            <person name="Baldrian P."/>
            <person name="Vilgalys R."/>
            <person name="Dunand C."/>
            <person name="Henrissat B."/>
            <person name="Grigoriev I.V."/>
            <person name="Hibbett D."/>
            <person name="Nagy L.G."/>
            <person name="Martin F.M."/>
        </authorList>
    </citation>
    <scope>NUCLEOTIDE SEQUENCE</scope>
    <source>
        <strain evidence="2">Prilba</strain>
    </source>
</reference>
<evidence type="ECO:0000313" key="2">
    <source>
        <dbReference type="EMBL" id="KAF8462677.1"/>
    </source>
</evidence>
<dbReference type="AlphaFoldDB" id="A0A9P5JUA5"/>
<feature type="compositionally biased region" description="Basic and acidic residues" evidence="1">
    <location>
        <begin position="36"/>
        <end position="48"/>
    </location>
</feature>
<reference evidence="2" key="1">
    <citation type="submission" date="2019-10" db="EMBL/GenBank/DDBJ databases">
        <authorList>
            <consortium name="DOE Joint Genome Institute"/>
            <person name="Kuo A."/>
            <person name="Miyauchi S."/>
            <person name="Kiss E."/>
            <person name="Drula E."/>
            <person name="Kohler A."/>
            <person name="Sanchez-Garcia M."/>
            <person name="Andreopoulos B."/>
            <person name="Barry K.W."/>
            <person name="Bonito G."/>
            <person name="Buee M."/>
            <person name="Carver A."/>
            <person name="Chen C."/>
            <person name="Cichocki N."/>
            <person name="Clum A."/>
            <person name="Culley D."/>
            <person name="Crous P.W."/>
            <person name="Fauchery L."/>
            <person name="Girlanda M."/>
            <person name="Hayes R."/>
            <person name="Keri Z."/>
            <person name="LaButti K."/>
            <person name="Lipzen A."/>
            <person name="Lombard V."/>
            <person name="Magnuson J."/>
            <person name="Maillard F."/>
            <person name="Morin E."/>
            <person name="Murat C."/>
            <person name="Nolan M."/>
            <person name="Ohm R."/>
            <person name="Pangilinan J."/>
            <person name="Pereira M."/>
            <person name="Perotto S."/>
            <person name="Peter M."/>
            <person name="Riley R."/>
            <person name="Sitrit Y."/>
            <person name="Stielow B."/>
            <person name="Szollosi G."/>
            <person name="Zifcakova L."/>
            <person name="Stursova M."/>
            <person name="Spatafora J.W."/>
            <person name="Tedersoo L."/>
            <person name="Vaario L.-M."/>
            <person name="Yamada A."/>
            <person name="Yan M."/>
            <person name="Wang P."/>
            <person name="Xu J."/>
            <person name="Bruns T."/>
            <person name="Baldrian P."/>
            <person name="Vilgalys R."/>
            <person name="Henrissat B."/>
            <person name="Grigoriev I.V."/>
            <person name="Hibbett D."/>
            <person name="Nagy L.G."/>
            <person name="Martin F.M."/>
        </authorList>
    </citation>
    <scope>NUCLEOTIDE SEQUENCE</scope>
    <source>
        <strain evidence="2">Prilba</strain>
    </source>
</reference>
<keyword evidence="3" id="KW-1185">Reference proteome</keyword>
<protein>
    <submittedName>
        <fullName evidence="2">Uncharacterized protein</fullName>
    </submittedName>
</protein>
<feature type="compositionally biased region" description="Polar residues" evidence="1">
    <location>
        <begin position="49"/>
        <end position="71"/>
    </location>
</feature>
<organism evidence="2 3">
    <name type="scientific">Russula ochroleuca</name>
    <dbReference type="NCBI Taxonomy" id="152965"/>
    <lineage>
        <taxon>Eukaryota</taxon>
        <taxon>Fungi</taxon>
        <taxon>Dikarya</taxon>
        <taxon>Basidiomycota</taxon>
        <taxon>Agaricomycotina</taxon>
        <taxon>Agaricomycetes</taxon>
        <taxon>Russulales</taxon>
        <taxon>Russulaceae</taxon>
        <taxon>Russula</taxon>
    </lineage>
</organism>
<accession>A0A9P5JUA5</accession>
<name>A0A9P5JUA5_9AGAM</name>
<evidence type="ECO:0000256" key="1">
    <source>
        <dbReference type="SAM" id="MobiDB-lite"/>
    </source>
</evidence>
<feature type="region of interest" description="Disordered" evidence="1">
    <location>
        <begin position="31"/>
        <end position="88"/>
    </location>
</feature>
<evidence type="ECO:0000313" key="3">
    <source>
        <dbReference type="Proteomes" id="UP000759537"/>
    </source>
</evidence>
<sequence length="375" mass="41275">MGSPLGKCLPLPLPLIMSPLLDPLAMFNSYTGTRTQGKEPQKRPHSNDEGSSSQRPKRTSSNAKQTMTISLDSDPETKDTVSSDDDAEVSVKGIMDKSKRTTSHRAHSTDKHHVDLKLVFNQGSYIKKGTKLDGWWCGEHYKYYCEECEKNNITAVAKSPDMKEGDSLSNHSRQSDVSSFMVKQSPVPAWHREGLISHLCEWIILDDQAQQHAVNTMTHDNMWQAQGRVTYGIYCTTRKATCVEGCLCCESPACTSRVHVKGVHEASGTCMCMGCQGHVRKGTSKEDPFISRLERGRGEGGDCEVDASCVSVEGVSVGIEGVHIMHMRVSKAHAWVLKLEGACEGMRVTVVGEDMGESEVEVEVERARKALANAK</sequence>
<comment type="caution">
    <text evidence="2">The sequence shown here is derived from an EMBL/GenBank/DDBJ whole genome shotgun (WGS) entry which is preliminary data.</text>
</comment>
<dbReference type="Proteomes" id="UP000759537">
    <property type="component" value="Unassembled WGS sequence"/>
</dbReference>
<proteinExistence type="predicted"/>
<gene>
    <name evidence="2" type="ORF">DFH94DRAFT_686857</name>
</gene>